<dbReference type="CDD" id="cd03217">
    <property type="entry name" value="ABC_FeS_Assembly"/>
    <property type="match status" value="1"/>
</dbReference>
<keyword evidence="2" id="KW-0547">Nucleotide-binding</keyword>
<dbReference type="GO" id="GO:0016887">
    <property type="term" value="F:ATP hydrolysis activity"/>
    <property type="evidence" value="ECO:0007669"/>
    <property type="project" value="InterPro"/>
</dbReference>
<dbReference type="InterPro" id="IPR003439">
    <property type="entry name" value="ABC_transporter-like_ATP-bd"/>
</dbReference>
<dbReference type="Gene3D" id="3.40.50.300">
    <property type="entry name" value="P-loop containing nucleotide triphosphate hydrolases"/>
    <property type="match status" value="1"/>
</dbReference>
<evidence type="ECO:0000313" key="6">
    <source>
        <dbReference type="Proteomes" id="UP000324143"/>
    </source>
</evidence>
<organism evidence="5 6">
    <name type="scientific">Candidatus Mcinerneyibacterium aminivorans</name>
    <dbReference type="NCBI Taxonomy" id="2703815"/>
    <lineage>
        <taxon>Bacteria</taxon>
        <taxon>Candidatus Macinerneyibacteriota</taxon>
        <taxon>Candidatus Mcinerneyibacteria</taxon>
        <taxon>Candidatus Mcinerneyibacteriales</taxon>
        <taxon>Candidatus Mcinerneyibacteriaceae</taxon>
        <taxon>Candidatus Mcinerneyibacterium</taxon>
    </lineage>
</organism>
<proteinExistence type="inferred from homology"/>
<feature type="domain" description="ABC transporter" evidence="4">
    <location>
        <begin position="6"/>
        <end position="242"/>
    </location>
</feature>
<name>A0A5D0MG09_9BACT</name>
<dbReference type="PANTHER" id="PTHR43204:SF1">
    <property type="entry name" value="ABC TRANSPORTER I FAMILY MEMBER 6, CHLOROPLASTIC"/>
    <property type="match status" value="1"/>
</dbReference>
<dbReference type="InterPro" id="IPR027417">
    <property type="entry name" value="P-loop_NTPase"/>
</dbReference>
<sequence>MKKNKLQVKNLHVEIENEKILEGVNLTIPRGETHILFGPNGCGKSTLLLTIMGYPKYKVTKGKIIFKGKNIVKMPLNERAKLGIGVMYQHPPAVKGVALKKMLNIISDNKLKKKDIDDLSLANYLDRDLNFGFSGGEMKKSEIIQLIHQNPELVLLDEPESGVDIENLKIIGNKAKHLMEKSLNYKIKNRTKMGLIITHTGYILDYIEADKAYVMVDGRISCHGNPHEIFDEIQTNGFKGCIECQKSE</sequence>
<dbReference type="GO" id="GO:0005524">
    <property type="term" value="F:ATP binding"/>
    <property type="evidence" value="ECO:0007669"/>
    <property type="project" value="UniProtKB-KW"/>
</dbReference>
<comment type="similarity">
    <text evidence="1">Belongs to the ABC transporter superfamily. Ycf16 family.</text>
</comment>
<dbReference type="InterPro" id="IPR003593">
    <property type="entry name" value="AAA+_ATPase"/>
</dbReference>
<keyword evidence="6" id="KW-1185">Reference proteome</keyword>
<evidence type="ECO:0000256" key="3">
    <source>
        <dbReference type="ARBA" id="ARBA00022840"/>
    </source>
</evidence>
<dbReference type="SMART" id="SM00382">
    <property type="entry name" value="AAA"/>
    <property type="match status" value="1"/>
</dbReference>
<dbReference type="AlphaFoldDB" id="A0A5D0MG09"/>
<reference evidence="5" key="1">
    <citation type="submission" date="2019-08" db="EMBL/GenBank/DDBJ databases">
        <title>Genomic characterization of a novel candidate phylum (ARYD3) from a high temperature, high salinity tertiary oil reservoir in north central Oklahoma, USA.</title>
        <authorList>
            <person name="Youssef N.H."/>
            <person name="Yadav A."/>
            <person name="Elshahed M.S."/>
        </authorList>
    </citation>
    <scope>NUCLEOTIDE SEQUENCE [LARGE SCALE GENOMIC DNA]</scope>
    <source>
        <strain evidence="5">ARYD3</strain>
    </source>
</reference>
<dbReference type="SUPFAM" id="SSF52540">
    <property type="entry name" value="P-loop containing nucleoside triphosphate hydrolases"/>
    <property type="match status" value="1"/>
</dbReference>
<gene>
    <name evidence="5" type="ORF">FXF47_09590</name>
</gene>
<dbReference type="EMBL" id="VSIX01000139">
    <property type="protein sequence ID" value="TYB30380.1"/>
    <property type="molecule type" value="Genomic_DNA"/>
</dbReference>
<evidence type="ECO:0000259" key="4">
    <source>
        <dbReference type="PROSITE" id="PS50893"/>
    </source>
</evidence>
<accession>A0A5D0MG09</accession>
<evidence type="ECO:0000313" key="5">
    <source>
        <dbReference type="EMBL" id="TYB30380.1"/>
    </source>
</evidence>
<evidence type="ECO:0000256" key="1">
    <source>
        <dbReference type="ARBA" id="ARBA00006216"/>
    </source>
</evidence>
<comment type="caution">
    <text evidence="5">The sequence shown here is derived from an EMBL/GenBank/DDBJ whole genome shotgun (WGS) entry which is preliminary data.</text>
</comment>
<evidence type="ECO:0000256" key="2">
    <source>
        <dbReference type="ARBA" id="ARBA00022741"/>
    </source>
</evidence>
<dbReference type="Pfam" id="PF00005">
    <property type="entry name" value="ABC_tran"/>
    <property type="match status" value="1"/>
</dbReference>
<dbReference type="PANTHER" id="PTHR43204">
    <property type="entry name" value="ABC TRANSPORTER I FAMILY MEMBER 6, CHLOROPLASTIC"/>
    <property type="match status" value="1"/>
</dbReference>
<dbReference type="InterPro" id="IPR010230">
    <property type="entry name" value="FeS-cluster_ATPase_SufC"/>
</dbReference>
<dbReference type="PROSITE" id="PS50893">
    <property type="entry name" value="ABC_TRANSPORTER_2"/>
    <property type="match status" value="1"/>
</dbReference>
<dbReference type="Proteomes" id="UP000324143">
    <property type="component" value="Unassembled WGS sequence"/>
</dbReference>
<protein>
    <submittedName>
        <fullName evidence="5">ABC transporter ATP-binding protein</fullName>
    </submittedName>
</protein>
<keyword evidence="3 5" id="KW-0067">ATP-binding</keyword>